<organism evidence="5 6">
    <name type="scientific">Bipolaris oryzae ATCC 44560</name>
    <dbReference type="NCBI Taxonomy" id="930090"/>
    <lineage>
        <taxon>Eukaryota</taxon>
        <taxon>Fungi</taxon>
        <taxon>Dikarya</taxon>
        <taxon>Ascomycota</taxon>
        <taxon>Pezizomycotina</taxon>
        <taxon>Dothideomycetes</taxon>
        <taxon>Pleosporomycetidae</taxon>
        <taxon>Pleosporales</taxon>
        <taxon>Pleosporineae</taxon>
        <taxon>Pleosporaceae</taxon>
        <taxon>Bipolaris</taxon>
    </lineage>
</organism>
<feature type="compositionally biased region" description="Basic residues" evidence="3">
    <location>
        <begin position="922"/>
        <end position="934"/>
    </location>
</feature>
<dbReference type="InterPro" id="IPR007219">
    <property type="entry name" value="XnlR_reg_dom"/>
</dbReference>
<dbReference type="SUPFAM" id="SSF57701">
    <property type="entry name" value="Zn2/Cys6 DNA-binding domain"/>
    <property type="match status" value="1"/>
</dbReference>
<gene>
    <name evidence="5" type="ORF">COCMIDRAFT_80931</name>
</gene>
<keyword evidence="2" id="KW-0539">Nucleus</keyword>
<dbReference type="InterPro" id="IPR036864">
    <property type="entry name" value="Zn2-C6_fun-type_DNA-bd_sf"/>
</dbReference>
<evidence type="ECO:0000256" key="1">
    <source>
        <dbReference type="ARBA" id="ARBA00022723"/>
    </source>
</evidence>
<feature type="region of interest" description="Disordered" evidence="3">
    <location>
        <begin position="899"/>
        <end position="973"/>
    </location>
</feature>
<dbReference type="CDD" id="cd12148">
    <property type="entry name" value="fungal_TF_MHR"/>
    <property type="match status" value="1"/>
</dbReference>
<dbReference type="InterPro" id="IPR050987">
    <property type="entry name" value="AtrR-like"/>
</dbReference>
<feature type="compositionally biased region" description="Polar residues" evidence="3">
    <location>
        <begin position="899"/>
        <end position="920"/>
    </location>
</feature>
<dbReference type="Proteomes" id="UP000054032">
    <property type="component" value="Unassembled WGS sequence"/>
</dbReference>
<reference evidence="5 6" key="1">
    <citation type="journal article" date="2013" name="PLoS Genet.">
        <title>Comparative genome structure, secondary metabolite, and effector coding capacity across Cochliobolus pathogens.</title>
        <authorList>
            <person name="Condon B.J."/>
            <person name="Leng Y."/>
            <person name="Wu D."/>
            <person name="Bushley K.E."/>
            <person name="Ohm R.A."/>
            <person name="Otillar R."/>
            <person name="Martin J."/>
            <person name="Schackwitz W."/>
            <person name="Grimwood J."/>
            <person name="MohdZainudin N."/>
            <person name="Xue C."/>
            <person name="Wang R."/>
            <person name="Manning V.A."/>
            <person name="Dhillon B."/>
            <person name="Tu Z.J."/>
            <person name="Steffenson B.J."/>
            <person name="Salamov A."/>
            <person name="Sun H."/>
            <person name="Lowry S."/>
            <person name="LaButti K."/>
            <person name="Han J."/>
            <person name="Copeland A."/>
            <person name="Lindquist E."/>
            <person name="Barry K."/>
            <person name="Schmutz J."/>
            <person name="Baker S.E."/>
            <person name="Ciuffetti L.M."/>
            <person name="Grigoriev I.V."/>
            <person name="Zhong S."/>
            <person name="Turgeon B.G."/>
        </authorList>
    </citation>
    <scope>NUCLEOTIDE SEQUENCE [LARGE SCALE GENOMIC DNA]</scope>
    <source>
        <strain evidence="5 6">ATCC 44560</strain>
    </source>
</reference>
<feature type="domain" description="Zn(2)-C6 fungal-type" evidence="4">
    <location>
        <begin position="93"/>
        <end position="123"/>
    </location>
</feature>
<feature type="region of interest" description="Disordered" evidence="3">
    <location>
        <begin position="162"/>
        <end position="209"/>
    </location>
</feature>
<dbReference type="KEGG" id="bor:COCMIDRAFT_80931"/>
<sequence length="973" mass="107746">MASKRPADDDPNLVSKIQRVHLHAPLSPQHPQHRAPATPATNTTNTPNTTTQATAVTAAAAANAPPSSSSTVATDFSGSVKKKLADSKRTGQACDRCKVRKIRCDGRPEGCTPCEQNRTPCRTTDRITGRATVRGHAEAMESENSYLRAQIADLHAQLKENGVEPRMPPTYSAALQQPSNPWPSSAASDTSPWSDGHPRRTSSSPLPGYAPAATASSKLELLPQFKYGSLGDNYLGVASVQSPLSHIKGTSLSIFGTNIDITDFTAAETEYEKEATSYSTLVKIAMGNHPVETPQLPPYNELNEYAIWYMRSINPYTMLVHKPAFMQLIWRMGNDPSFTPTGPETVTVHMMLATIMYQIAVRNSDQGGSTLLDSAHAHYKYALTFFKQLVLGEHGWQDVQALAMICHHLRTFPKPGAAWIMTSIVYLFAVQLGLHRSVNVWEDGTGELTKLDIEMRKRVFWTLHAIQINLNGKLGRPMPISNEDIDVEFPEPMNDCLPGEDANLDTFHQCSFQVGIQIAKYTVWDLELYKTIYAVRYSQKAYLESLKRLAAGIRQWKDEMPYELRDPSQAADDDYIFSLYLQYWYHSYMLLLHHPGVCRSTDPAILNSNLDQCLHAAQKILHHCTGLMNKKSLDIPWVNTVIYIAAAFTTLFISTTRQDQMTPSDMTKLKDDMASWVDLLGECDKFLGSGNRLKLAISRIVDQSLSKINDNIVKRTATESLARVAMQAPVRSESNASVYDQSAYQDQYATTTSGSTDPTLSSHAATYTTLPINTAHSYNLSTQVSVPSQPNRGYDQQTYNSGDEASMNPNHAAALAAAAAAASSTSAISQAPADAYAYSHAHMANTAHQQPTYTTNGYVAQEWTQWTRAYMQHAHDQIQQQQQPGEYLNTATTLMTLGRDASSSHGTSSDGQGLVQTSGVQNHHHHHHNHHHHQQQQQQQQQHHSHNQHTPSHHPAPVHWPQIAFPNVTSGSH</sequence>
<evidence type="ECO:0000259" key="4">
    <source>
        <dbReference type="PROSITE" id="PS50048"/>
    </source>
</evidence>
<dbReference type="Pfam" id="PF00172">
    <property type="entry name" value="Zn_clus"/>
    <property type="match status" value="1"/>
</dbReference>
<keyword evidence="1" id="KW-0479">Metal-binding</keyword>
<dbReference type="Gene3D" id="4.10.240.10">
    <property type="entry name" value="Zn(2)-C6 fungal-type DNA-binding domain"/>
    <property type="match status" value="1"/>
</dbReference>
<dbReference type="PANTHER" id="PTHR46910:SF4">
    <property type="entry name" value="ZN(2)-C6 FUNGAL-TYPE DOMAIN-CONTAINING PROTEIN"/>
    <property type="match status" value="1"/>
</dbReference>
<keyword evidence="6" id="KW-1185">Reference proteome</keyword>
<dbReference type="GO" id="GO:0000981">
    <property type="term" value="F:DNA-binding transcription factor activity, RNA polymerase II-specific"/>
    <property type="evidence" value="ECO:0007669"/>
    <property type="project" value="InterPro"/>
</dbReference>
<dbReference type="InterPro" id="IPR001138">
    <property type="entry name" value="Zn2Cys6_DnaBD"/>
</dbReference>
<dbReference type="HOGENOM" id="CLU_006173_1_0_1"/>
<dbReference type="PROSITE" id="PS50048">
    <property type="entry name" value="ZN2_CY6_FUNGAL_2"/>
    <property type="match status" value="1"/>
</dbReference>
<protein>
    <recommendedName>
        <fullName evidence="4">Zn(2)-C6 fungal-type domain-containing protein</fullName>
    </recommendedName>
</protein>
<dbReference type="GO" id="GO:0008270">
    <property type="term" value="F:zinc ion binding"/>
    <property type="evidence" value="ECO:0007669"/>
    <property type="project" value="InterPro"/>
</dbReference>
<dbReference type="GeneID" id="19125768"/>
<dbReference type="GO" id="GO:0003677">
    <property type="term" value="F:DNA binding"/>
    <property type="evidence" value="ECO:0007669"/>
    <property type="project" value="InterPro"/>
</dbReference>
<feature type="compositionally biased region" description="Polar residues" evidence="3">
    <location>
        <begin position="173"/>
        <end position="193"/>
    </location>
</feature>
<dbReference type="AlphaFoldDB" id="W6ZGA0"/>
<dbReference type="CDD" id="cd14724">
    <property type="entry name" value="ZIP_Gal4-like_1"/>
    <property type="match status" value="1"/>
</dbReference>
<dbReference type="GO" id="GO:0006351">
    <property type="term" value="P:DNA-templated transcription"/>
    <property type="evidence" value="ECO:0007669"/>
    <property type="project" value="InterPro"/>
</dbReference>
<evidence type="ECO:0000256" key="2">
    <source>
        <dbReference type="ARBA" id="ARBA00023242"/>
    </source>
</evidence>
<name>W6ZGA0_COCMI</name>
<dbReference type="PROSITE" id="PS00463">
    <property type="entry name" value="ZN2_CY6_FUNGAL_1"/>
    <property type="match status" value="1"/>
</dbReference>
<feature type="region of interest" description="Disordered" evidence="3">
    <location>
        <begin position="783"/>
        <end position="807"/>
    </location>
</feature>
<dbReference type="CDD" id="cd00067">
    <property type="entry name" value="GAL4"/>
    <property type="match status" value="1"/>
</dbReference>
<dbReference type="PANTHER" id="PTHR46910">
    <property type="entry name" value="TRANSCRIPTION FACTOR PDR1"/>
    <property type="match status" value="1"/>
</dbReference>
<dbReference type="RefSeq" id="XP_007682789.1">
    <property type="nucleotide sequence ID" value="XM_007684599.1"/>
</dbReference>
<dbReference type="eggNOG" id="ENOG502RIXY">
    <property type="taxonomic scope" value="Eukaryota"/>
</dbReference>
<dbReference type="SMART" id="SM00906">
    <property type="entry name" value="Fungal_trans"/>
    <property type="match status" value="1"/>
</dbReference>
<dbReference type="Pfam" id="PF04082">
    <property type="entry name" value="Fungal_trans"/>
    <property type="match status" value="1"/>
</dbReference>
<dbReference type="STRING" id="930090.W6ZGA0"/>
<proteinExistence type="predicted"/>
<dbReference type="EMBL" id="KI963921">
    <property type="protein sequence ID" value="EUC50847.1"/>
    <property type="molecule type" value="Genomic_DNA"/>
</dbReference>
<dbReference type="SMART" id="SM00066">
    <property type="entry name" value="GAL4"/>
    <property type="match status" value="1"/>
</dbReference>
<evidence type="ECO:0000313" key="5">
    <source>
        <dbReference type="EMBL" id="EUC50847.1"/>
    </source>
</evidence>
<evidence type="ECO:0000313" key="6">
    <source>
        <dbReference type="Proteomes" id="UP000054032"/>
    </source>
</evidence>
<dbReference type="OrthoDB" id="4456959at2759"/>
<evidence type="ECO:0000256" key="3">
    <source>
        <dbReference type="SAM" id="MobiDB-lite"/>
    </source>
</evidence>
<feature type="compositionally biased region" description="Low complexity" evidence="3">
    <location>
        <begin position="35"/>
        <end position="74"/>
    </location>
</feature>
<feature type="region of interest" description="Disordered" evidence="3">
    <location>
        <begin position="1"/>
        <end position="91"/>
    </location>
</feature>
<accession>W6ZGA0</accession>